<evidence type="ECO:0000256" key="1">
    <source>
        <dbReference type="ARBA" id="ARBA00007926"/>
    </source>
</evidence>
<name>A0A835UGZ6_VANPL</name>
<dbReference type="Proteomes" id="UP000639772">
    <property type="component" value="Chromosome 12"/>
</dbReference>
<dbReference type="InterPro" id="IPR002672">
    <property type="entry name" value="Ribosomal_eL28"/>
</dbReference>
<dbReference type="FunFam" id="3.30.390.110:FF:000002">
    <property type="entry name" value="60S ribosomal protein L28"/>
    <property type="match status" value="1"/>
</dbReference>
<dbReference type="OrthoDB" id="338850at2759"/>
<evidence type="ECO:0000259" key="4">
    <source>
        <dbReference type="Pfam" id="PF01778"/>
    </source>
</evidence>
<evidence type="ECO:0000256" key="2">
    <source>
        <dbReference type="ARBA" id="ARBA00022980"/>
    </source>
</evidence>
<keyword evidence="2" id="KW-0689">Ribosomal protein</keyword>
<protein>
    <recommendedName>
        <fullName evidence="4">Ribosomal eL28/Mak16 domain-containing protein</fullName>
    </recommendedName>
</protein>
<dbReference type="Gene3D" id="3.30.390.110">
    <property type="match status" value="1"/>
</dbReference>
<sequence>MVKMLQVPVVRGPWSRRSRRRKESAILFDPMATISDPLIWEIVKKNNAFLVKQFGNGNAMVKFSREKNNLYNVNSFKYSGLANKKTVSIQPAGKDLSVVLATTKKKKQNRPASISHRSVMKKEFQRVARAVINQVSDNYYRPDLTKAALARLSAVRRSLQVAKSGPKKRNRQAHKVRN</sequence>
<dbReference type="GO" id="GO:0006412">
    <property type="term" value="P:translation"/>
    <property type="evidence" value="ECO:0007669"/>
    <property type="project" value="InterPro"/>
</dbReference>
<comment type="caution">
    <text evidence="5">The sequence shown here is derived from an EMBL/GenBank/DDBJ whole genome shotgun (WGS) entry which is preliminary data.</text>
</comment>
<keyword evidence="3" id="KW-0687">Ribonucleoprotein</keyword>
<dbReference type="InterPro" id="IPR029004">
    <property type="entry name" value="Ribosomal_eL28/Mak16"/>
</dbReference>
<proteinExistence type="inferred from homology"/>
<evidence type="ECO:0000313" key="5">
    <source>
        <dbReference type="EMBL" id="KAG0459041.1"/>
    </source>
</evidence>
<organism evidence="5 6">
    <name type="scientific">Vanilla planifolia</name>
    <name type="common">Vanilla</name>
    <dbReference type="NCBI Taxonomy" id="51239"/>
    <lineage>
        <taxon>Eukaryota</taxon>
        <taxon>Viridiplantae</taxon>
        <taxon>Streptophyta</taxon>
        <taxon>Embryophyta</taxon>
        <taxon>Tracheophyta</taxon>
        <taxon>Spermatophyta</taxon>
        <taxon>Magnoliopsida</taxon>
        <taxon>Liliopsida</taxon>
        <taxon>Asparagales</taxon>
        <taxon>Orchidaceae</taxon>
        <taxon>Vanilloideae</taxon>
        <taxon>Vanilleae</taxon>
        <taxon>Vanilla</taxon>
    </lineage>
</organism>
<accession>A0A835UGZ6</accession>
<evidence type="ECO:0000313" key="6">
    <source>
        <dbReference type="Proteomes" id="UP000639772"/>
    </source>
</evidence>
<feature type="domain" description="Ribosomal eL28/Mak16" evidence="4">
    <location>
        <begin position="38"/>
        <end position="158"/>
    </location>
</feature>
<dbReference type="Pfam" id="PF01778">
    <property type="entry name" value="Ribosomal_L28e"/>
    <property type="match status" value="1"/>
</dbReference>
<dbReference type="EMBL" id="JADCNM010000012">
    <property type="protein sequence ID" value="KAG0459041.1"/>
    <property type="molecule type" value="Genomic_DNA"/>
</dbReference>
<dbReference type="GO" id="GO:0003735">
    <property type="term" value="F:structural constituent of ribosome"/>
    <property type="evidence" value="ECO:0007669"/>
    <property type="project" value="InterPro"/>
</dbReference>
<evidence type="ECO:0000256" key="3">
    <source>
        <dbReference type="ARBA" id="ARBA00023274"/>
    </source>
</evidence>
<reference evidence="5 6" key="1">
    <citation type="journal article" date="2020" name="Nat. Food">
        <title>A phased Vanilla planifolia genome enables genetic improvement of flavour and production.</title>
        <authorList>
            <person name="Hasing T."/>
            <person name="Tang H."/>
            <person name="Brym M."/>
            <person name="Khazi F."/>
            <person name="Huang T."/>
            <person name="Chambers A.H."/>
        </authorList>
    </citation>
    <scope>NUCLEOTIDE SEQUENCE [LARGE SCALE GENOMIC DNA]</scope>
    <source>
        <tissue evidence="5">Leaf</tissue>
    </source>
</reference>
<gene>
    <name evidence="5" type="ORF">HPP92_022169</name>
</gene>
<dbReference type="PANTHER" id="PTHR10544">
    <property type="entry name" value="60S RIBOSOMAL PROTEIN L28"/>
    <property type="match status" value="1"/>
</dbReference>
<dbReference type="GO" id="GO:0005840">
    <property type="term" value="C:ribosome"/>
    <property type="evidence" value="ECO:0007669"/>
    <property type="project" value="UniProtKB-KW"/>
</dbReference>
<dbReference type="AlphaFoldDB" id="A0A835UGZ6"/>
<dbReference type="GO" id="GO:1990904">
    <property type="term" value="C:ribonucleoprotein complex"/>
    <property type="evidence" value="ECO:0007669"/>
    <property type="project" value="UniProtKB-KW"/>
</dbReference>
<comment type="similarity">
    <text evidence="1">Belongs to the eukaryotic ribosomal protein eL28 family.</text>
</comment>